<reference evidence="1" key="1">
    <citation type="submission" date="2021-06" db="EMBL/GenBank/DDBJ databases">
        <authorList>
            <person name="Kallberg Y."/>
            <person name="Tangrot J."/>
            <person name="Rosling A."/>
        </authorList>
    </citation>
    <scope>NUCLEOTIDE SEQUENCE</scope>
    <source>
        <strain evidence="1">IL203A</strain>
    </source>
</reference>
<dbReference type="Proteomes" id="UP000789702">
    <property type="component" value="Unassembled WGS sequence"/>
</dbReference>
<gene>
    <name evidence="1" type="ORF">DHETER_LOCUS12137</name>
</gene>
<sequence length="124" mass="13905">SLPEYGAFQAKECQNHLESAILPKLPVEILLGKKNLEVRPTLINKGEIVKRLLTGMQDVDFVFCAGDDRTDEDMFRVLKRTPDFNDLECFTTTIGPPTKKTLAGWHVSSPEEIIQTMKKLADSA</sequence>
<organism evidence="1 2">
    <name type="scientific">Dentiscutata heterogama</name>
    <dbReference type="NCBI Taxonomy" id="1316150"/>
    <lineage>
        <taxon>Eukaryota</taxon>
        <taxon>Fungi</taxon>
        <taxon>Fungi incertae sedis</taxon>
        <taxon>Mucoromycota</taxon>
        <taxon>Glomeromycotina</taxon>
        <taxon>Glomeromycetes</taxon>
        <taxon>Diversisporales</taxon>
        <taxon>Gigasporaceae</taxon>
        <taxon>Dentiscutata</taxon>
    </lineage>
</organism>
<keyword evidence="2" id="KW-1185">Reference proteome</keyword>
<proteinExistence type="predicted"/>
<protein>
    <submittedName>
        <fullName evidence="1">6313_t:CDS:1</fullName>
    </submittedName>
</protein>
<name>A0ACA9PIQ4_9GLOM</name>
<accession>A0ACA9PIQ4</accession>
<feature type="non-terminal residue" evidence="1">
    <location>
        <position position="1"/>
    </location>
</feature>
<evidence type="ECO:0000313" key="2">
    <source>
        <dbReference type="Proteomes" id="UP000789702"/>
    </source>
</evidence>
<comment type="caution">
    <text evidence="1">The sequence shown here is derived from an EMBL/GenBank/DDBJ whole genome shotgun (WGS) entry which is preliminary data.</text>
</comment>
<dbReference type="EMBL" id="CAJVPU010028859">
    <property type="protein sequence ID" value="CAG8708667.1"/>
    <property type="molecule type" value="Genomic_DNA"/>
</dbReference>
<evidence type="ECO:0000313" key="1">
    <source>
        <dbReference type="EMBL" id="CAG8708667.1"/>
    </source>
</evidence>